<dbReference type="OrthoDB" id="3269291at2759"/>
<name>A0A067MJG2_BOTB1</name>
<dbReference type="InParanoid" id="A0A067MJG2"/>
<sequence>MEPPPNTERPSATGDVPTIAAQPELRPTSQRSMSEGVRAAGSSTSANRGMNPAARFEDQLAIELEKRLQRIEARERGEVLEGEEGDTCMGDRHRFTNGKASAGTRSRRRPKYGVGPQLLMDQGGNFAGNNRTARTTMVNFVAEIMLNSDLPPLEALEILQNTKETCAQAGVSFSEVLAQDLVVPNHGEFSLSGGAGVKPVPGVPPVIWALSRMAYGVGYETLEATGELELLTFLMANSLSLHGRLELMLQRGCMLRADNTLFQNLRQVISSDLEYEVGVEEEQDGGGFHALVTISDFTEATQPPAPRPWLAGEIRYAKRSAPNPQKKLVTLEWIANARAWDLQLGPEEAWLRLRDGPPANVIEAHIEIIGQHRRARDSGIDFGDGHRFDLGSASGLSNSPKLSFPTRQLYPLSVSGPHTLGLPAPCFPRNEWPETTFADFVLEDSEELMIAVTVLLGPLLERVDGAEIDDEWERVSGSGESGGSRDALSTEWLLASWSGRDEVTH</sequence>
<accession>A0A067MJG2</accession>
<dbReference type="EMBL" id="KL198053">
    <property type="protein sequence ID" value="KDQ12022.1"/>
    <property type="molecule type" value="Genomic_DNA"/>
</dbReference>
<gene>
    <name evidence="2" type="ORF">BOTBODRAFT_34881</name>
</gene>
<reference evidence="3" key="1">
    <citation type="journal article" date="2014" name="Proc. Natl. Acad. Sci. U.S.A.">
        <title>Extensive sampling of basidiomycete genomes demonstrates inadequacy of the white-rot/brown-rot paradigm for wood decay fungi.</title>
        <authorList>
            <person name="Riley R."/>
            <person name="Salamov A.A."/>
            <person name="Brown D.W."/>
            <person name="Nagy L.G."/>
            <person name="Floudas D."/>
            <person name="Held B.W."/>
            <person name="Levasseur A."/>
            <person name="Lombard V."/>
            <person name="Morin E."/>
            <person name="Otillar R."/>
            <person name="Lindquist E.A."/>
            <person name="Sun H."/>
            <person name="LaButti K.M."/>
            <person name="Schmutz J."/>
            <person name="Jabbour D."/>
            <person name="Luo H."/>
            <person name="Baker S.E."/>
            <person name="Pisabarro A.G."/>
            <person name="Walton J.D."/>
            <person name="Blanchette R.A."/>
            <person name="Henrissat B."/>
            <person name="Martin F."/>
            <person name="Cullen D."/>
            <person name="Hibbett D.S."/>
            <person name="Grigoriev I.V."/>
        </authorList>
    </citation>
    <scope>NUCLEOTIDE SEQUENCE [LARGE SCALE GENOMIC DNA]</scope>
    <source>
        <strain evidence="3">FD-172 SS1</strain>
    </source>
</reference>
<evidence type="ECO:0000313" key="2">
    <source>
        <dbReference type="EMBL" id="KDQ12022.1"/>
    </source>
</evidence>
<evidence type="ECO:0000313" key="3">
    <source>
        <dbReference type="Proteomes" id="UP000027195"/>
    </source>
</evidence>
<dbReference type="Proteomes" id="UP000027195">
    <property type="component" value="Unassembled WGS sequence"/>
</dbReference>
<keyword evidence="3" id="KW-1185">Reference proteome</keyword>
<organism evidence="2 3">
    <name type="scientific">Botryobasidium botryosum (strain FD-172 SS1)</name>
    <dbReference type="NCBI Taxonomy" id="930990"/>
    <lineage>
        <taxon>Eukaryota</taxon>
        <taxon>Fungi</taxon>
        <taxon>Dikarya</taxon>
        <taxon>Basidiomycota</taxon>
        <taxon>Agaricomycotina</taxon>
        <taxon>Agaricomycetes</taxon>
        <taxon>Cantharellales</taxon>
        <taxon>Botryobasidiaceae</taxon>
        <taxon>Botryobasidium</taxon>
    </lineage>
</organism>
<evidence type="ECO:0000256" key="1">
    <source>
        <dbReference type="SAM" id="MobiDB-lite"/>
    </source>
</evidence>
<feature type="region of interest" description="Disordered" evidence="1">
    <location>
        <begin position="82"/>
        <end position="126"/>
    </location>
</feature>
<feature type="region of interest" description="Disordered" evidence="1">
    <location>
        <begin position="1"/>
        <end position="50"/>
    </location>
</feature>
<proteinExistence type="predicted"/>
<dbReference type="AlphaFoldDB" id="A0A067MJG2"/>
<dbReference type="HOGENOM" id="CLU_539660_0_0_1"/>
<protein>
    <submittedName>
        <fullName evidence="2">Uncharacterized protein</fullName>
    </submittedName>
</protein>